<dbReference type="PROSITE" id="PS51354">
    <property type="entry name" value="GLUTAREDOXIN_2"/>
    <property type="match status" value="1"/>
</dbReference>
<keyword evidence="2" id="KW-0472">Membrane</keyword>
<keyword evidence="4" id="KW-1185">Reference proteome</keyword>
<dbReference type="GO" id="GO:0005801">
    <property type="term" value="C:cis-Golgi network"/>
    <property type="evidence" value="ECO:0007669"/>
    <property type="project" value="TreeGrafter"/>
</dbReference>
<evidence type="ECO:0000313" key="3">
    <source>
        <dbReference type="EMBL" id="KAF7305822.1"/>
    </source>
</evidence>
<sequence length="276" mass="30453">MSRTPLRGHRAAESISLPFAVVAALNPKRTRNRTSILALLALISLVGFVLCSYYPLPMAPTYLLRVPPDGGAAANQVVLDEQQQQQRRPTTGGSLKKHNHHHHSTISRPTIVLSQSQELAAVSSFLASLPQNVIPPYVDPTRPIDPELVLDFDTRSPTAMEEVERVVEYVWAQNPVMLYCKQYSPLSRELKAMLAELNLRPPPMIMDVDMRDDAEVLMPLLARLADTPELPILLVGGQPMGSMDDIRRELKSGELKRQISAAGAVIGGGGKRKKHH</sequence>
<dbReference type="OrthoDB" id="423313at2759"/>
<dbReference type="Proteomes" id="UP000613580">
    <property type="component" value="Unassembled WGS sequence"/>
</dbReference>
<feature type="compositionally biased region" description="Basic residues" evidence="1">
    <location>
        <begin position="95"/>
        <end position="105"/>
    </location>
</feature>
<evidence type="ECO:0000313" key="4">
    <source>
        <dbReference type="Proteomes" id="UP000613580"/>
    </source>
</evidence>
<dbReference type="Gene3D" id="3.40.30.10">
    <property type="entry name" value="Glutaredoxin"/>
    <property type="match status" value="1"/>
</dbReference>
<dbReference type="InterPro" id="IPR036249">
    <property type="entry name" value="Thioredoxin-like_sf"/>
</dbReference>
<keyword evidence="2" id="KW-1133">Transmembrane helix</keyword>
<evidence type="ECO:0000256" key="1">
    <source>
        <dbReference type="SAM" id="MobiDB-lite"/>
    </source>
</evidence>
<dbReference type="GO" id="GO:0034599">
    <property type="term" value="P:cellular response to oxidative stress"/>
    <property type="evidence" value="ECO:0007669"/>
    <property type="project" value="TreeGrafter"/>
</dbReference>
<feature type="region of interest" description="Disordered" evidence="1">
    <location>
        <begin position="80"/>
        <end position="106"/>
    </location>
</feature>
<dbReference type="PANTHER" id="PTHR45694:SF5">
    <property type="entry name" value="GLUTAREDOXIN 2"/>
    <property type="match status" value="1"/>
</dbReference>
<dbReference type="GO" id="GO:0000324">
    <property type="term" value="C:fungal-type vacuole"/>
    <property type="evidence" value="ECO:0007669"/>
    <property type="project" value="TreeGrafter"/>
</dbReference>
<reference evidence="3" key="1">
    <citation type="submission" date="2020-05" db="EMBL/GenBank/DDBJ databases">
        <title>Mycena genomes resolve the evolution of fungal bioluminescence.</title>
        <authorList>
            <person name="Tsai I.J."/>
        </authorList>
    </citation>
    <scope>NUCLEOTIDE SEQUENCE</scope>
    <source>
        <strain evidence="3">110903Hualien_Pintung</strain>
    </source>
</reference>
<evidence type="ECO:0000256" key="2">
    <source>
        <dbReference type="SAM" id="Phobius"/>
    </source>
</evidence>
<comment type="caution">
    <text evidence="3">The sequence shown here is derived from an EMBL/GenBank/DDBJ whole genome shotgun (WGS) entry which is preliminary data.</text>
</comment>
<dbReference type="AlphaFoldDB" id="A0A8H6W5P3"/>
<organism evidence="3 4">
    <name type="scientific">Mycena chlorophos</name>
    <name type="common">Agaric fungus</name>
    <name type="synonym">Agaricus chlorophos</name>
    <dbReference type="NCBI Taxonomy" id="658473"/>
    <lineage>
        <taxon>Eukaryota</taxon>
        <taxon>Fungi</taxon>
        <taxon>Dikarya</taxon>
        <taxon>Basidiomycota</taxon>
        <taxon>Agaricomycotina</taxon>
        <taxon>Agaricomycetes</taxon>
        <taxon>Agaricomycetidae</taxon>
        <taxon>Agaricales</taxon>
        <taxon>Marasmiineae</taxon>
        <taxon>Mycenaceae</taxon>
        <taxon>Mycena</taxon>
    </lineage>
</organism>
<dbReference type="PANTHER" id="PTHR45694">
    <property type="entry name" value="GLUTAREDOXIN 2"/>
    <property type="match status" value="1"/>
</dbReference>
<proteinExistence type="predicted"/>
<name>A0A8H6W5P3_MYCCL</name>
<dbReference type="SUPFAM" id="SSF52833">
    <property type="entry name" value="Thioredoxin-like"/>
    <property type="match status" value="1"/>
</dbReference>
<dbReference type="GO" id="GO:0015038">
    <property type="term" value="F:glutathione disulfide oxidoreductase activity"/>
    <property type="evidence" value="ECO:0007669"/>
    <property type="project" value="TreeGrafter"/>
</dbReference>
<accession>A0A8H6W5P3</accession>
<dbReference type="GO" id="GO:0005796">
    <property type="term" value="C:Golgi lumen"/>
    <property type="evidence" value="ECO:0007669"/>
    <property type="project" value="TreeGrafter"/>
</dbReference>
<dbReference type="EMBL" id="JACAZE010000009">
    <property type="protein sequence ID" value="KAF7305822.1"/>
    <property type="molecule type" value="Genomic_DNA"/>
</dbReference>
<keyword evidence="2" id="KW-0812">Transmembrane</keyword>
<gene>
    <name evidence="3" type="ORF">HMN09_00736100</name>
</gene>
<protein>
    <submittedName>
        <fullName evidence="3">Glutaredoxin domain-containing protein</fullName>
    </submittedName>
</protein>
<feature type="transmembrane region" description="Helical" evidence="2">
    <location>
        <begin position="36"/>
        <end position="56"/>
    </location>
</feature>